<reference evidence="2" key="1">
    <citation type="journal article" date="2020" name="mSystems">
        <title>Genome- and Community-Level Interaction Insights into Carbon Utilization and Element Cycling Functions of Hydrothermarchaeota in Hydrothermal Sediment.</title>
        <authorList>
            <person name="Zhou Z."/>
            <person name="Liu Y."/>
            <person name="Xu W."/>
            <person name="Pan J."/>
            <person name="Luo Z.H."/>
            <person name="Li M."/>
        </authorList>
    </citation>
    <scope>NUCLEOTIDE SEQUENCE [LARGE SCALE GENOMIC DNA]</scope>
    <source>
        <strain evidence="2">SpSt-418</strain>
    </source>
</reference>
<name>A0A7C3PH96_9CYAN</name>
<accession>A0A7C3PH96</accession>
<dbReference type="InterPro" id="IPR007160">
    <property type="entry name" value="DUF362"/>
</dbReference>
<feature type="domain" description="DUF362" evidence="1">
    <location>
        <begin position="31"/>
        <end position="243"/>
    </location>
</feature>
<evidence type="ECO:0000313" key="2">
    <source>
        <dbReference type="EMBL" id="HFM99835.1"/>
    </source>
</evidence>
<dbReference type="Pfam" id="PF04015">
    <property type="entry name" value="DUF362"/>
    <property type="match status" value="1"/>
</dbReference>
<protein>
    <submittedName>
        <fullName evidence="2">DUF362 domain-containing protein</fullName>
    </submittedName>
</protein>
<organism evidence="2">
    <name type="scientific">Oscillatoriales cyanobacterium SpSt-418</name>
    <dbReference type="NCBI Taxonomy" id="2282169"/>
    <lineage>
        <taxon>Bacteria</taxon>
        <taxon>Bacillati</taxon>
        <taxon>Cyanobacteriota</taxon>
        <taxon>Cyanophyceae</taxon>
        <taxon>Oscillatoriophycideae</taxon>
        <taxon>Oscillatoriales</taxon>
    </lineage>
</organism>
<dbReference type="AlphaFoldDB" id="A0A7C3PH96"/>
<gene>
    <name evidence="2" type="ORF">ENR64_19195</name>
</gene>
<dbReference type="EMBL" id="DSRU01000275">
    <property type="protein sequence ID" value="HFM99835.1"/>
    <property type="molecule type" value="Genomic_DNA"/>
</dbReference>
<evidence type="ECO:0000259" key="1">
    <source>
        <dbReference type="Pfam" id="PF04015"/>
    </source>
</evidence>
<sequence>MSASTVAIAHAMDTHSFVYTPPSAAQHARRILVKPNLGYPVGPPATVSMTVLGKVLQGLRAVNPTAEILIVEGVCSAVSLPKIAERNGLYALLDDKMQLLDADELPLKEYLNRSPQPARFKAMLAPALLEEVDCRISVGALKRTILKDEPLISASLKNLYGLFPRAHYKARSAKSRGQLHRPSVPLVLQDVYFTIGHLFEGAVVDGDRKFHSVDWQPDRGQSVALGKVFWGEDLVAVDRLACEVGSEPLPAYLDKIEHLRQALM</sequence>
<comment type="caution">
    <text evidence="2">The sequence shown here is derived from an EMBL/GenBank/DDBJ whole genome shotgun (WGS) entry which is preliminary data.</text>
</comment>
<proteinExistence type="predicted"/>